<gene>
    <name evidence="4" type="ORF">g.47383</name>
</gene>
<dbReference type="AlphaFoldDB" id="A0A1B6GQK2"/>
<accession>A0A1B6GQK2</accession>
<protein>
    <recommendedName>
        <fullName evidence="3">C2H2-type domain-containing protein</fullName>
    </recommendedName>
</protein>
<keyword evidence="1" id="KW-0862">Zinc</keyword>
<dbReference type="InterPro" id="IPR013087">
    <property type="entry name" value="Znf_C2H2_type"/>
</dbReference>
<dbReference type="PROSITE" id="PS50157">
    <property type="entry name" value="ZINC_FINGER_C2H2_2"/>
    <property type="match status" value="1"/>
</dbReference>
<feature type="non-terminal residue" evidence="4">
    <location>
        <position position="195"/>
    </location>
</feature>
<feature type="domain" description="C2H2-type" evidence="3">
    <location>
        <begin position="147"/>
        <end position="175"/>
    </location>
</feature>
<dbReference type="PROSITE" id="PS00028">
    <property type="entry name" value="ZINC_FINGER_C2H2_1"/>
    <property type="match status" value="1"/>
</dbReference>
<reference evidence="4" key="1">
    <citation type="submission" date="2015-11" db="EMBL/GenBank/DDBJ databases">
        <title>De novo transcriptome assembly of four potential Pierce s Disease insect vectors from Arizona vineyards.</title>
        <authorList>
            <person name="Tassone E.E."/>
        </authorList>
    </citation>
    <scope>NUCLEOTIDE SEQUENCE</scope>
</reference>
<organism evidence="4">
    <name type="scientific">Cuerna arida</name>
    <dbReference type="NCBI Taxonomy" id="1464854"/>
    <lineage>
        <taxon>Eukaryota</taxon>
        <taxon>Metazoa</taxon>
        <taxon>Ecdysozoa</taxon>
        <taxon>Arthropoda</taxon>
        <taxon>Hexapoda</taxon>
        <taxon>Insecta</taxon>
        <taxon>Pterygota</taxon>
        <taxon>Neoptera</taxon>
        <taxon>Paraneoptera</taxon>
        <taxon>Hemiptera</taxon>
        <taxon>Auchenorrhyncha</taxon>
        <taxon>Membracoidea</taxon>
        <taxon>Cicadellidae</taxon>
        <taxon>Cicadellinae</taxon>
        <taxon>Proconiini</taxon>
        <taxon>Cuerna</taxon>
    </lineage>
</organism>
<keyword evidence="1" id="KW-0863">Zinc-finger</keyword>
<evidence type="ECO:0000256" key="2">
    <source>
        <dbReference type="SAM" id="MobiDB-lite"/>
    </source>
</evidence>
<evidence type="ECO:0000313" key="4">
    <source>
        <dbReference type="EMBL" id="JAS64716.1"/>
    </source>
</evidence>
<feature type="non-terminal residue" evidence="4">
    <location>
        <position position="1"/>
    </location>
</feature>
<feature type="compositionally biased region" description="Basic and acidic residues" evidence="2">
    <location>
        <begin position="41"/>
        <end position="55"/>
    </location>
</feature>
<feature type="compositionally biased region" description="Low complexity" evidence="2">
    <location>
        <begin position="1"/>
        <end position="25"/>
    </location>
</feature>
<evidence type="ECO:0000256" key="1">
    <source>
        <dbReference type="PROSITE-ProRule" id="PRU00042"/>
    </source>
</evidence>
<dbReference type="GO" id="GO:0008270">
    <property type="term" value="F:zinc ion binding"/>
    <property type="evidence" value="ECO:0007669"/>
    <property type="project" value="UniProtKB-KW"/>
</dbReference>
<feature type="region of interest" description="Disordered" evidence="2">
    <location>
        <begin position="1"/>
        <end position="55"/>
    </location>
</feature>
<sequence>TMTAVSAASTTPSASTSSAVPASVTIEAADMSGAGGCGNDSNHDRSGSMSPDHDGLLIEAKPECYDDDGAMLEYEDDEDDDEYKYDRPGPSYSNEGSFQGYGNWLKLERLEDGFQSGQDTSALTNRETQDKIKKPRMRRIIESHLRFKCSLCFQSFTKMFLLNGHMQMYHNKIQDETDQIEFNSEVADILPTDIH</sequence>
<dbReference type="EMBL" id="GECZ01005053">
    <property type="protein sequence ID" value="JAS64716.1"/>
    <property type="molecule type" value="Transcribed_RNA"/>
</dbReference>
<keyword evidence="1" id="KW-0479">Metal-binding</keyword>
<evidence type="ECO:0000259" key="3">
    <source>
        <dbReference type="PROSITE" id="PS50157"/>
    </source>
</evidence>
<name>A0A1B6GQK2_9HEMI</name>
<feature type="region of interest" description="Disordered" evidence="2">
    <location>
        <begin position="76"/>
        <end position="96"/>
    </location>
</feature>
<proteinExistence type="predicted"/>